<keyword evidence="9" id="KW-0156">Chromatin regulator</keyword>
<evidence type="ECO:0000256" key="16">
    <source>
        <dbReference type="PIRSR" id="PIRSR038084-2"/>
    </source>
</evidence>
<evidence type="ECO:0000256" key="3">
    <source>
        <dbReference type="ARBA" id="ARBA00010543"/>
    </source>
</evidence>
<feature type="active site" description="Proton donor/acceptor" evidence="15">
    <location>
        <position position="254"/>
    </location>
</feature>
<keyword evidence="10" id="KW-0234">DNA repair</keyword>
<feature type="domain" description="Histone acetyl transferase HAT1 N-terminal" evidence="18">
    <location>
        <begin position="10"/>
        <end position="161"/>
    </location>
</feature>
<keyword evidence="12 14" id="KW-0012">Acyltransferase</keyword>
<comment type="subunit">
    <text evidence="14">Component of the HAT-B complex composed of at least HAT1 and HAT2. The HAT-B complex binds to histone H4 tail.</text>
</comment>
<dbReference type="GO" id="GO:0004402">
    <property type="term" value="F:histone acetyltransferase activity"/>
    <property type="evidence" value="ECO:0007669"/>
    <property type="project" value="UniProtKB-UniRule"/>
</dbReference>
<evidence type="ECO:0000256" key="1">
    <source>
        <dbReference type="ARBA" id="ARBA00004123"/>
    </source>
</evidence>
<feature type="region of interest" description="Interaction with histone H4 N-terminus" evidence="16">
    <location>
        <begin position="42"/>
        <end position="44"/>
    </location>
</feature>
<dbReference type="GO" id="GO:0031509">
    <property type="term" value="P:subtelomeric heterochromatin formation"/>
    <property type="evidence" value="ECO:0007669"/>
    <property type="project" value="InterPro"/>
</dbReference>
<evidence type="ECO:0000259" key="18">
    <source>
        <dbReference type="Pfam" id="PF10394"/>
    </source>
</evidence>
<dbReference type="InterPro" id="IPR037113">
    <property type="entry name" value="Hat1_N_sf"/>
</dbReference>
<comment type="catalytic activity">
    <reaction evidence="13 14">
        <text>L-lysyl-[protein] + acetyl-CoA = N(6)-acetyl-L-lysyl-[protein] + CoA + H(+)</text>
        <dbReference type="Rhea" id="RHEA:45948"/>
        <dbReference type="Rhea" id="RHEA-COMP:9752"/>
        <dbReference type="Rhea" id="RHEA-COMP:10731"/>
        <dbReference type="ChEBI" id="CHEBI:15378"/>
        <dbReference type="ChEBI" id="CHEBI:29969"/>
        <dbReference type="ChEBI" id="CHEBI:57287"/>
        <dbReference type="ChEBI" id="CHEBI:57288"/>
        <dbReference type="ChEBI" id="CHEBI:61930"/>
        <dbReference type="EC" id="2.3.1.48"/>
    </reaction>
</comment>
<evidence type="ECO:0000256" key="4">
    <source>
        <dbReference type="ARBA" id="ARBA00013184"/>
    </source>
</evidence>
<keyword evidence="11 14" id="KW-0539">Nucleus</keyword>
<evidence type="ECO:0000256" key="7">
    <source>
        <dbReference type="ARBA" id="ARBA00022679"/>
    </source>
</evidence>
<dbReference type="Pfam" id="PF21184">
    <property type="entry name" value="HAT1_C_fung"/>
    <property type="match status" value="1"/>
</dbReference>
<accession>A0A0X8HVN8</accession>
<evidence type="ECO:0000313" key="19">
    <source>
        <dbReference type="EMBL" id="AMD22339.1"/>
    </source>
</evidence>
<evidence type="ECO:0000256" key="14">
    <source>
        <dbReference type="PIRNR" id="PIRNR038084"/>
    </source>
</evidence>
<dbReference type="Gene3D" id="3.40.630.30">
    <property type="match status" value="1"/>
</dbReference>
<keyword evidence="8" id="KW-0227">DNA damage</keyword>
<dbReference type="GO" id="GO:0006281">
    <property type="term" value="P:DNA repair"/>
    <property type="evidence" value="ECO:0007669"/>
    <property type="project" value="UniProtKB-KW"/>
</dbReference>
<dbReference type="PIRSF" id="PIRSF038084">
    <property type="entry name" value="HAT-B_cat"/>
    <property type="match status" value="1"/>
</dbReference>
<dbReference type="EC" id="2.3.1.48" evidence="4 14"/>
<gene>
    <name evidence="19" type="ORF">AW171_hschr74367</name>
</gene>
<dbReference type="EMBL" id="CP014247">
    <property type="protein sequence ID" value="AMD22339.1"/>
    <property type="molecule type" value="Genomic_DNA"/>
</dbReference>
<evidence type="ECO:0000256" key="13">
    <source>
        <dbReference type="ARBA" id="ARBA00048017"/>
    </source>
</evidence>
<dbReference type="Gene3D" id="1.10.10.390">
    <property type="match status" value="1"/>
</dbReference>
<dbReference type="InterPro" id="IPR017380">
    <property type="entry name" value="Hist_AcTrfase_B-typ_cat-su"/>
</dbReference>
<evidence type="ECO:0000256" key="9">
    <source>
        <dbReference type="ARBA" id="ARBA00022853"/>
    </source>
</evidence>
<feature type="site" description="Interaction with histone H4 N-terminus" evidence="17">
    <location>
        <position position="173"/>
    </location>
</feature>
<proteinExistence type="inferred from homology"/>
<keyword evidence="20" id="KW-1185">Reference proteome</keyword>
<evidence type="ECO:0000256" key="11">
    <source>
        <dbReference type="ARBA" id="ARBA00023242"/>
    </source>
</evidence>
<dbReference type="AlphaFoldDB" id="A0A0X8HVN8"/>
<dbReference type="GO" id="GO:0000781">
    <property type="term" value="C:chromosome, telomeric region"/>
    <property type="evidence" value="ECO:0007669"/>
    <property type="project" value="GOC"/>
</dbReference>
<name>A0A0X8HVN8_9SACH</name>
<keyword evidence="6 14" id="KW-0963">Cytoplasm</keyword>
<evidence type="ECO:0000256" key="5">
    <source>
        <dbReference type="ARBA" id="ARBA00021268"/>
    </source>
</evidence>
<dbReference type="FunFam" id="3.40.630.30:FF:000114">
    <property type="entry name" value="Histone acetyltransferase type B catalytic subunit"/>
    <property type="match status" value="1"/>
</dbReference>
<dbReference type="GO" id="GO:0042393">
    <property type="term" value="F:histone binding"/>
    <property type="evidence" value="ECO:0007669"/>
    <property type="project" value="InterPro"/>
</dbReference>
<evidence type="ECO:0000256" key="8">
    <source>
        <dbReference type="ARBA" id="ARBA00022763"/>
    </source>
</evidence>
<evidence type="ECO:0000256" key="2">
    <source>
        <dbReference type="ARBA" id="ARBA00004496"/>
    </source>
</evidence>
<dbReference type="PANTHER" id="PTHR12046">
    <property type="entry name" value="HISTONE ACETYLTRANSFERASE TYPE B CATALYTIC SUBUNIT"/>
    <property type="match status" value="1"/>
</dbReference>
<comment type="subcellular location">
    <subcellularLocation>
        <location evidence="2 14">Cytoplasm</location>
    </subcellularLocation>
    <subcellularLocation>
        <location evidence="1 14">Nucleus</location>
    </subcellularLocation>
</comment>
<dbReference type="InterPro" id="IPR019467">
    <property type="entry name" value="Hat1_N"/>
</dbReference>
<dbReference type="GO" id="GO:0005634">
    <property type="term" value="C:nucleus"/>
    <property type="evidence" value="ECO:0007669"/>
    <property type="project" value="UniProtKB-SubCell"/>
</dbReference>
<organism evidence="19 20">
    <name type="scientific">Eremothecium sinecaudum</name>
    <dbReference type="NCBI Taxonomy" id="45286"/>
    <lineage>
        <taxon>Eukaryota</taxon>
        <taxon>Fungi</taxon>
        <taxon>Dikarya</taxon>
        <taxon>Ascomycota</taxon>
        <taxon>Saccharomycotina</taxon>
        <taxon>Saccharomycetes</taxon>
        <taxon>Saccharomycetales</taxon>
        <taxon>Saccharomycetaceae</taxon>
        <taxon>Eremothecium</taxon>
    </lineage>
</organism>
<dbReference type="InterPro" id="IPR016181">
    <property type="entry name" value="Acyl_CoA_acyltransferase"/>
</dbReference>
<feature type="binding site" evidence="16">
    <location>
        <position position="266"/>
    </location>
    <ligand>
        <name>acetyl-CoA</name>
        <dbReference type="ChEBI" id="CHEBI:57288"/>
    </ligand>
</feature>
<feature type="binding site" evidence="16">
    <location>
        <begin position="226"/>
        <end position="232"/>
    </location>
    <ligand>
        <name>acetyl-CoA</name>
        <dbReference type="ChEBI" id="CHEBI:57288"/>
    </ligand>
</feature>
<dbReference type="STRING" id="45286.A0A0X8HVN8"/>
<dbReference type="OrthoDB" id="10253098at2759"/>
<evidence type="ECO:0000256" key="10">
    <source>
        <dbReference type="ARBA" id="ARBA00023204"/>
    </source>
</evidence>
<dbReference type="Gene3D" id="3.90.360.10">
    <property type="entry name" value="Histone acetyl transferase 1 (HAT1), N-terminal domain"/>
    <property type="match status" value="1"/>
</dbReference>
<dbReference type="RefSeq" id="XP_017989335.1">
    <property type="nucleotide sequence ID" value="XM_018133502.1"/>
</dbReference>
<dbReference type="GO" id="GO:0005737">
    <property type="term" value="C:cytoplasm"/>
    <property type="evidence" value="ECO:0007669"/>
    <property type="project" value="UniProtKB-SubCell"/>
</dbReference>
<dbReference type="SUPFAM" id="SSF55729">
    <property type="entry name" value="Acyl-CoA N-acyltransferases (Nat)"/>
    <property type="match status" value="1"/>
</dbReference>
<dbReference type="GeneID" id="28725686"/>
<keyword evidence="7 14" id="KW-0808">Transferase</keyword>
<evidence type="ECO:0000313" key="20">
    <source>
        <dbReference type="Proteomes" id="UP000243052"/>
    </source>
</evidence>
<reference evidence="19 20" key="1">
    <citation type="submission" date="2016-01" db="EMBL/GenBank/DDBJ databases">
        <title>Genome sequence of the yeast Holleya sinecauda.</title>
        <authorList>
            <person name="Dietrich F.S."/>
        </authorList>
    </citation>
    <scope>NUCLEOTIDE SEQUENCE [LARGE SCALE GENOMIC DNA]</scope>
    <source>
        <strain evidence="19 20">ATCC 58844</strain>
    </source>
</reference>
<evidence type="ECO:0000256" key="12">
    <source>
        <dbReference type="ARBA" id="ARBA00023315"/>
    </source>
</evidence>
<evidence type="ECO:0000256" key="6">
    <source>
        <dbReference type="ARBA" id="ARBA00022490"/>
    </source>
</evidence>
<feature type="region of interest" description="Interaction with histone H4 N-terminus" evidence="16">
    <location>
        <begin position="193"/>
        <end position="195"/>
    </location>
</feature>
<dbReference type="Proteomes" id="UP000243052">
    <property type="component" value="Chromosome vii"/>
</dbReference>
<evidence type="ECO:0000256" key="15">
    <source>
        <dbReference type="PIRSR" id="PIRSR038084-1"/>
    </source>
</evidence>
<protein>
    <recommendedName>
        <fullName evidence="5 14">Histone acetyltransferase type B catalytic subunit</fullName>
        <ecNumber evidence="4 14">2.3.1.48</ecNumber>
    </recommendedName>
</protein>
<sequence length="391" mass="46317">MAEELKPENWTVSSNEALKISLADDDGAVQFSPNFTYPIFGDAEQIFGYQGLKINLAFDSVTFKPFLNVKYVKKLAAEVEDIQSKLLEFLPAQDVILNDEAKWVDKFHAERNSFELPSDEYLITEYELDGSTFVVYLVNLQDYRIKKLHRRMQIFCLLFIESASYIDENDANWEIFITFNKLTKQCVGYTTTYKYWHYRGAIEFNKSEKLLKRGKISQLIIFPQYQSKRHGSNLYNAVCEVWMKDPFITEITVEDPNESFDDLRDRNDFNRLYQSGLFDTIPNELPISSKWIDKKRAEFKLDKRQFIRLIEMSLLFKKSPNFRLQVKNRLYEKNFEILSEMDDPTMRDKLRTAFQSLEKDYLRILQYLMHKKHSMVEDMNSEDVSSKKLKV</sequence>
<dbReference type="Pfam" id="PF10394">
    <property type="entry name" value="Hat1_N"/>
    <property type="match status" value="1"/>
</dbReference>
<dbReference type="InterPro" id="IPR013523">
    <property type="entry name" value="Hist_AcTrfase_HAT1_C"/>
</dbReference>
<comment type="function">
    <text evidence="14">Catalytic component of the histone acetylase B (HAT-B) complex. Has intrinsic substrate specificity that modifies lysine in recognition sequence GXGKXG. Involved in DNA double-strand break repair.</text>
</comment>
<comment type="similarity">
    <text evidence="3 14">Belongs to the HAT1 family.</text>
</comment>
<feature type="binding site" evidence="16">
    <location>
        <position position="257"/>
    </location>
    <ligand>
        <name>acetyl-CoA</name>
        <dbReference type="ChEBI" id="CHEBI:57288"/>
    </ligand>
</feature>
<evidence type="ECO:0000256" key="17">
    <source>
        <dbReference type="PIRSR" id="PIRSR038084-3"/>
    </source>
</evidence>